<reference evidence="2 3" key="1">
    <citation type="submission" date="2013-04" db="EMBL/GenBank/DDBJ databases">
        <title>The Genome Sequence of Treponema maltophilum ATCC 51939.</title>
        <authorList>
            <consortium name="The Broad Institute Genomics Platform"/>
            <person name="Earl A."/>
            <person name="Ward D."/>
            <person name="Feldgarden M."/>
            <person name="Gevers D."/>
            <person name="Leonetti C."/>
            <person name="Blanton J.M."/>
            <person name="Dewhirst F.E."/>
            <person name="Izard J."/>
            <person name="Walker B."/>
            <person name="Young S."/>
            <person name="Zeng Q."/>
            <person name="Gargeya S."/>
            <person name="Fitzgerald M."/>
            <person name="Haas B."/>
            <person name="Abouelleil A."/>
            <person name="Allen A.W."/>
            <person name="Alvarado L."/>
            <person name="Arachchi H.M."/>
            <person name="Berlin A.M."/>
            <person name="Chapman S.B."/>
            <person name="Gainer-Dewar J."/>
            <person name="Goldberg J."/>
            <person name="Griggs A."/>
            <person name="Gujja S."/>
            <person name="Hansen M."/>
            <person name="Howarth C."/>
            <person name="Imamovic A."/>
            <person name="Ireland A."/>
            <person name="Larimer J."/>
            <person name="McCowan C."/>
            <person name="Murphy C."/>
            <person name="Pearson M."/>
            <person name="Poon T.W."/>
            <person name="Priest M."/>
            <person name="Roberts A."/>
            <person name="Saif S."/>
            <person name="Shea T."/>
            <person name="Sisk P."/>
            <person name="Sykes S."/>
            <person name="Wortman J."/>
            <person name="Nusbaum C."/>
            <person name="Birren B."/>
        </authorList>
    </citation>
    <scope>NUCLEOTIDE SEQUENCE [LARGE SCALE GENOMIC DNA]</scope>
    <source>
        <strain evidence="2 3">ATCC 51939</strain>
    </source>
</reference>
<dbReference type="Proteomes" id="UP000014541">
    <property type="component" value="Unassembled WGS sequence"/>
</dbReference>
<dbReference type="EMBL" id="ATFF01000006">
    <property type="protein sequence ID" value="EPF31033.1"/>
    <property type="molecule type" value="Genomic_DNA"/>
</dbReference>
<accession>S3JYE5</accession>
<dbReference type="PATRIC" id="fig|1125699.3.peg.1375"/>
<keyword evidence="1" id="KW-1133">Transmembrane helix</keyword>
<organism evidence="2 3">
    <name type="scientific">Treponema maltophilum ATCC 51939</name>
    <dbReference type="NCBI Taxonomy" id="1125699"/>
    <lineage>
        <taxon>Bacteria</taxon>
        <taxon>Pseudomonadati</taxon>
        <taxon>Spirochaetota</taxon>
        <taxon>Spirochaetia</taxon>
        <taxon>Spirochaetales</taxon>
        <taxon>Treponemataceae</taxon>
        <taxon>Treponema</taxon>
    </lineage>
</organism>
<dbReference type="STRING" id="1125699.HMPREF9194_01362"/>
<evidence type="ECO:0000256" key="1">
    <source>
        <dbReference type="SAM" id="Phobius"/>
    </source>
</evidence>
<proteinExistence type="predicted"/>
<dbReference type="AlphaFoldDB" id="S3JYE5"/>
<dbReference type="HOGENOM" id="CLU_1069354_0_0_12"/>
<keyword evidence="3" id="KW-1185">Reference proteome</keyword>
<dbReference type="RefSeq" id="WP_016525644.1">
    <property type="nucleotide sequence ID" value="NZ_KE332518.1"/>
</dbReference>
<sequence>MIKKIVKKAVQVLLILLAACIGLFLIMVAYVVIDDKKQAEEERVAEKTYTYEQLQKFTDVLNPLGTYFWDEFPELKAKYNLSNEESRVLGRWTGLEQPSAATYWFFPNKLFYMLREVYYPHGKKKYMGALIGIWFINNGILNVKIIGNLYWEKESIYKFCEPTESQLIKVEGIDPIGYTKTPMALAAIPENIKKQLSKKTLKQKPVRMARSLVSYNPLKEGDFSYGYFKYVEEMARENLSGEQIANSPELVHRFFDNPPF</sequence>
<evidence type="ECO:0000313" key="3">
    <source>
        <dbReference type="Proteomes" id="UP000014541"/>
    </source>
</evidence>
<name>S3JYE5_TREMA</name>
<gene>
    <name evidence="2" type="ORF">HMPREF9194_01362</name>
</gene>
<comment type="caution">
    <text evidence="2">The sequence shown here is derived from an EMBL/GenBank/DDBJ whole genome shotgun (WGS) entry which is preliminary data.</text>
</comment>
<dbReference type="PROSITE" id="PS51257">
    <property type="entry name" value="PROKAR_LIPOPROTEIN"/>
    <property type="match status" value="1"/>
</dbReference>
<keyword evidence="1" id="KW-0472">Membrane</keyword>
<protein>
    <submittedName>
        <fullName evidence="2">Uncharacterized protein</fullName>
    </submittedName>
</protein>
<keyword evidence="1" id="KW-0812">Transmembrane</keyword>
<evidence type="ECO:0000313" key="2">
    <source>
        <dbReference type="EMBL" id="EPF31033.1"/>
    </source>
</evidence>
<feature type="transmembrane region" description="Helical" evidence="1">
    <location>
        <begin position="12"/>
        <end position="33"/>
    </location>
</feature>